<accession>A0ABP0WWG2</accession>
<keyword evidence="2" id="KW-1185">Reference proteome</keyword>
<evidence type="ECO:0000313" key="1">
    <source>
        <dbReference type="EMBL" id="CAK9271191.1"/>
    </source>
</evidence>
<protein>
    <submittedName>
        <fullName evidence="1">Uncharacterized protein</fullName>
    </submittedName>
</protein>
<proteinExistence type="predicted"/>
<gene>
    <name evidence="1" type="ORF">CSSPJE1EN1_LOCUS16669</name>
</gene>
<name>A0ABP0WWG2_9BRYO</name>
<dbReference type="EMBL" id="OZ020099">
    <property type="protein sequence ID" value="CAK9271191.1"/>
    <property type="molecule type" value="Genomic_DNA"/>
</dbReference>
<dbReference type="Proteomes" id="UP001497444">
    <property type="component" value="Chromosome 4"/>
</dbReference>
<evidence type="ECO:0000313" key="2">
    <source>
        <dbReference type="Proteomes" id="UP001497444"/>
    </source>
</evidence>
<sequence length="163" mass="18832">MDGGSGAMKGPRHYSGAVGTIELEDFIQEFDSWCDMQMLRNARLFSPFLAWKGLFQHLEGPPMDDYHEFRRDHVTEIKEWKQHWSPSYVSITYGGVASGGTITPSILSTSTHVVPPPPFNPITEFFLRLKKNYQGVKTEKLRSLQEFERKTNESLREAYTRMR</sequence>
<organism evidence="1 2">
    <name type="scientific">Sphagnum jensenii</name>
    <dbReference type="NCBI Taxonomy" id="128206"/>
    <lineage>
        <taxon>Eukaryota</taxon>
        <taxon>Viridiplantae</taxon>
        <taxon>Streptophyta</taxon>
        <taxon>Embryophyta</taxon>
        <taxon>Bryophyta</taxon>
        <taxon>Sphagnophytina</taxon>
        <taxon>Sphagnopsida</taxon>
        <taxon>Sphagnales</taxon>
        <taxon>Sphagnaceae</taxon>
        <taxon>Sphagnum</taxon>
    </lineage>
</organism>
<reference evidence="1" key="1">
    <citation type="submission" date="2024-02" db="EMBL/GenBank/DDBJ databases">
        <authorList>
            <consortium name="ELIXIR-Norway"/>
            <consortium name="Elixir Norway"/>
        </authorList>
    </citation>
    <scope>NUCLEOTIDE SEQUENCE</scope>
</reference>